<dbReference type="GO" id="GO:0003824">
    <property type="term" value="F:catalytic activity"/>
    <property type="evidence" value="ECO:0007669"/>
    <property type="project" value="UniProtKB-ARBA"/>
</dbReference>
<evidence type="ECO:0000256" key="1">
    <source>
        <dbReference type="ARBA" id="ARBA00005254"/>
    </source>
</evidence>
<protein>
    <submittedName>
        <fullName evidence="2">Enoyl-CoA hydratase</fullName>
    </submittedName>
</protein>
<sequence>MTGLRVERNGAVAVLTLDRPQAANAIDVTLARALMEAAIRCDEDPGVRCVLLTGSGRFFCAGGDVGSFGDAGERLPALLKEITAYLHAAIARLARMDKPLVTAVNGPAAGAGIGLALLGDIALADPTAHFTLAYTAIGMSPDGGTSWLLPRLIGLRRAQELCLRNTRVGADEAATIGMVTRVTAPDALATESIALAHALVASATSAIGATRRLLLDAQTTPFEAHLDAEARSIATQARTAEGREGIAAYLAKRKPDFPNASIPGAR</sequence>
<gene>
    <name evidence="2" type="ORF">FSB78_04085</name>
</gene>
<dbReference type="SUPFAM" id="SSF52096">
    <property type="entry name" value="ClpP/crotonase"/>
    <property type="match status" value="1"/>
</dbReference>
<dbReference type="Pfam" id="PF00378">
    <property type="entry name" value="ECH_1"/>
    <property type="match status" value="1"/>
</dbReference>
<comment type="similarity">
    <text evidence="1">Belongs to the enoyl-CoA hydratase/isomerase family.</text>
</comment>
<dbReference type="EMBL" id="VOQR01000001">
    <property type="protein sequence ID" value="TXC70214.1"/>
    <property type="molecule type" value="Genomic_DNA"/>
</dbReference>
<organism evidence="2 3">
    <name type="scientific">Sphingomonas ginsenosidivorax</name>
    <dbReference type="NCBI Taxonomy" id="862135"/>
    <lineage>
        <taxon>Bacteria</taxon>
        <taxon>Pseudomonadati</taxon>
        <taxon>Pseudomonadota</taxon>
        <taxon>Alphaproteobacteria</taxon>
        <taxon>Sphingomonadales</taxon>
        <taxon>Sphingomonadaceae</taxon>
        <taxon>Sphingomonas</taxon>
    </lineage>
</organism>
<dbReference type="CDD" id="cd06558">
    <property type="entry name" value="crotonase-like"/>
    <property type="match status" value="1"/>
</dbReference>
<dbReference type="RefSeq" id="WP_147080197.1">
    <property type="nucleotide sequence ID" value="NZ_VOQR01000001.1"/>
</dbReference>
<reference evidence="2 3" key="1">
    <citation type="journal article" date="2013" name="Antonie Van Leeuwenhoek">
        <title>Sphingomonas ginsenosidivorax sp. nov., with the ability to transform ginsenosides.</title>
        <authorList>
            <person name="Jin X.F."/>
            <person name="Kim J.K."/>
            <person name="Liu Q.M."/>
            <person name="Kang M.S."/>
            <person name="He D."/>
            <person name="Jin F.X."/>
            <person name="Kim S.C."/>
            <person name="Im W.T."/>
        </authorList>
    </citation>
    <scope>NUCLEOTIDE SEQUENCE [LARGE SCALE GENOMIC DNA]</scope>
    <source>
        <strain evidence="2 3">KHI67</strain>
    </source>
</reference>
<comment type="caution">
    <text evidence="2">The sequence shown here is derived from an EMBL/GenBank/DDBJ whole genome shotgun (WGS) entry which is preliminary data.</text>
</comment>
<dbReference type="Gene3D" id="3.90.226.10">
    <property type="entry name" value="2-enoyl-CoA Hydratase, Chain A, domain 1"/>
    <property type="match status" value="1"/>
</dbReference>
<keyword evidence="3" id="KW-1185">Reference proteome</keyword>
<dbReference type="AlphaFoldDB" id="A0A5C6UC43"/>
<evidence type="ECO:0000313" key="2">
    <source>
        <dbReference type="EMBL" id="TXC70214.1"/>
    </source>
</evidence>
<name>A0A5C6UC43_9SPHN</name>
<dbReference type="Proteomes" id="UP000321250">
    <property type="component" value="Unassembled WGS sequence"/>
</dbReference>
<dbReference type="OrthoDB" id="9781757at2"/>
<proteinExistence type="inferred from homology"/>
<accession>A0A5C6UC43</accession>
<dbReference type="PANTHER" id="PTHR43459:SF1">
    <property type="entry name" value="EG:BACN32G11.4 PROTEIN"/>
    <property type="match status" value="1"/>
</dbReference>
<dbReference type="InterPro" id="IPR014748">
    <property type="entry name" value="Enoyl-CoA_hydra_C"/>
</dbReference>
<dbReference type="PANTHER" id="PTHR43459">
    <property type="entry name" value="ENOYL-COA HYDRATASE"/>
    <property type="match status" value="1"/>
</dbReference>
<evidence type="ECO:0000313" key="3">
    <source>
        <dbReference type="Proteomes" id="UP000321250"/>
    </source>
</evidence>
<dbReference type="Gene3D" id="1.10.12.10">
    <property type="entry name" value="Lyase 2-enoyl-coa Hydratase, Chain A, domain 2"/>
    <property type="match status" value="1"/>
</dbReference>
<dbReference type="InterPro" id="IPR029045">
    <property type="entry name" value="ClpP/crotonase-like_dom_sf"/>
</dbReference>
<dbReference type="InterPro" id="IPR001753">
    <property type="entry name" value="Enoyl-CoA_hydra/iso"/>
</dbReference>